<feature type="non-terminal residue" evidence="2">
    <location>
        <position position="64"/>
    </location>
</feature>
<reference evidence="3" key="1">
    <citation type="journal article" date="2020" name="Plant J.">
        <title>Transposons played a major role in the diversification between the closely related almond and peach genomes: results from the almond genome sequence.</title>
        <authorList>
            <person name="Alioto T."/>
            <person name="Alexiou K.G."/>
            <person name="Bardil A."/>
            <person name="Barteri F."/>
            <person name="Castanera R."/>
            <person name="Cruz F."/>
            <person name="Dhingra A."/>
            <person name="Duval H."/>
            <person name="Fernandez I Marti A."/>
            <person name="Frias L."/>
            <person name="Galan B."/>
            <person name="Garcia J.L."/>
            <person name="Howad W."/>
            <person name="Gomez-Garrido J."/>
            <person name="Gut M."/>
            <person name="Julca I."/>
            <person name="Morata J."/>
            <person name="Puigdomenech P."/>
            <person name="Ribeca P."/>
            <person name="Rubio Cabetas M.J."/>
            <person name="Vlasova A."/>
            <person name="Wirthensohn M."/>
            <person name="Garcia-Mas J."/>
            <person name="Gabaldon T."/>
            <person name="Casacuberta J.M."/>
            <person name="Arus P."/>
        </authorList>
    </citation>
    <scope>NUCLEOTIDE SEQUENCE [LARGE SCALE GENOMIC DNA]</scope>
    <source>
        <strain evidence="3">cv. Texas</strain>
    </source>
</reference>
<evidence type="ECO:0000313" key="3">
    <source>
        <dbReference type="Proteomes" id="UP000327085"/>
    </source>
</evidence>
<dbReference type="Gramene" id="VVA37389">
    <property type="protein sequence ID" value="VVA37389"/>
    <property type="gene ID" value="Prudul26B025961"/>
</dbReference>
<dbReference type="InParanoid" id="A0A5E4GC41"/>
<dbReference type="AlphaFoldDB" id="A0A5E4GC41"/>
<proteinExistence type="predicted"/>
<organism evidence="2 3">
    <name type="scientific">Prunus dulcis</name>
    <name type="common">Almond</name>
    <name type="synonym">Amygdalus dulcis</name>
    <dbReference type="NCBI Taxonomy" id="3755"/>
    <lineage>
        <taxon>Eukaryota</taxon>
        <taxon>Viridiplantae</taxon>
        <taxon>Streptophyta</taxon>
        <taxon>Embryophyta</taxon>
        <taxon>Tracheophyta</taxon>
        <taxon>Spermatophyta</taxon>
        <taxon>Magnoliopsida</taxon>
        <taxon>eudicotyledons</taxon>
        <taxon>Gunneridae</taxon>
        <taxon>Pentapetalae</taxon>
        <taxon>rosids</taxon>
        <taxon>fabids</taxon>
        <taxon>Rosales</taxon>
        <taxon>Rosaceae</taxon>
        <taxon>Amygdaloideae</taxon>
        <taxon>Amygdaleae</taxon>
        <taxon>Prunus</taxon>
    </lineage>
</organism>
<dbReference type="InterPro" id="IPR013103">
    <property type="entry name" value="RVT_2"/>
</dbReference>
<dbReference type="EMBL" id="CABIKO010000533">
    <property type="protein sequence ID" value="VVA37389.1"/>
    <property type="molecule type" value="Genomic_DNA"/>
</dbReference>
<accession>A0A5E4GC41</accession>
<dbReference type="Proteomes" id="UP000327085">
    <property type="component" value="Unassembled WGS sequence"/>
</dbReference>
<evidence type="ECO:0000259" key="1">
    <source>
        <dbReference type="Pfam" id="PF07727"/>
    </source>
</evidence>
<dbReference type="Pfam" id="PF07727">
    <property type="entry name" value="RVT_2"/>
    <property type="match status" value="1"/>
</dbReference>
<gene>
    <name evidence="2" type="ORF">ALMOND_2B025961</name>
</gene>
<feature type="domain" description="Reverse transcriptase Ty1/copia-type" evidence="1">
    <location>
        <begin position="5"/>
        <end position="64"/>
    </location>
</feature>
<sequence length="64" mass="7446">FATSVKKFGYVQSNSDHTLFLKRRKDKLIALIIYVDDMIVTGDDQTEIQSLHKYMASEFEMKSL</sequence>
<name>A0A5E4GC41_PRUDU</name>
<feature type="non-terminal residue" evidence="2">
    <location>
        <position position="1"/>
    </location>
</feature>
<evidence type="ECO:0000313" key="2">
    <source>
        <dbReference type="EMBL" id="VVA37389.1"/>
    </source>
</evidence>
<protein>
    <submittedName>
        <fullName evidence="2">PREDICTED: Retrovirus-related Pol poly from</fullName>
    </submittedName>
</protein>